<keyword evidence="2" id="KW-1185">Reference proteome</keyword>
<comment type="caution">
    <text evidence="1">The sequence shown here is derived from an EMBL/GenBank/DDBJ whole genome shotgun (WGS) entry which is preliminary data.</text>
</comment>
<dbReference type="Gene3D" id="2.180.10.10">
    <property type="entry name" value="RHS repeat-associated core"/>
    <property type="match status" value="1"/>
</dbReference>
<dbReference type="Proteomes" id="UP000261174">
    <property type="component" value="Unassembled WGS sequence"/>
</dbReference>
<dbReference type="RefSeq" id="WP_116855539.1">
    <property type="nucleotide sequence ID" value="NZ_QTJV01000009.1"/>
</dbReference>
<proteinExistence type="predicted"/>
<evidence type="ECO:0008006" key="3">
    <source>
        <dbReference type="Google" id="ProtNLM"/>
    </source>
</evidence>
<sequence length="351" mass="39078">MGNVLVTVSDRRVGISKDGILVDHYEPAISSSQEYYPFGMLMPGRQSGGGYRYGFNGQEKSHEIKGAGNSYTAAFWEYDPRIGRRWNIDPVKKEWESSYACFSNNPIDRTDVNGDKDTTVTTADNKGVVIGDDIKASFFAKDIKYRLSNPNGKNDGAELNITPGTAKSFTVGGKEFVAKFNPEALTFSGYYDKDNNKLAFEAEQSLSNDFSLKLIRADTHAHLFGSLIGKSPVPKWLIQKIPFGPYSRNIIIGNEYSSVASYASRITGLNKLVSADLGAAHFGTKFGRALPAYLGQAAVALQVAENTYINYRIVTTNPSFEEVQETYNHWWNPMFFLYKKIEPSLQKLGER</sequence>
<dbReference type="OrthoDB" id="667524at2"/>
<evidence type="ECO:0000313" key="2">
    <source>
        <dbReference type="Proteomes" id="UP000261174"/>
    </source>
</evidence>
<dbReference type="EMBL" id="QTJV01000009">
    <property type="protein sequence ID" value="RFM32346.1"/>
    <property type="molecule type" value="Genomic_DNA"/>
</dbReference>
<protein>
    <recommendedName>
        <fullName evidence="3">RHS repeat-associated core domain-containing protein</fullName>
    </recommendedName>
</protein>
<dbReference type="AlphaFoldDB" id="A0A3E1NWN8"/>
<reference evidence="1 2" key="1">
    <citation type="submission" date="2018-08" db="EMBL/GenBank/DDBJ databases">
        <title>Chitinophaga sp. K20C18050901, a novel bacterium isolated from forest soil.</title>
        <authorList>
            <person name="Wang C."/>
        </authorList>
    </citation>
    <scope>NUCLEOTIDE SEQUENCE [LARGE SCALE GENOMIC DNA]</scope>
    <source>
        <strain evidence="1 2">K20C18050901</strain>
    </source>
</reference>
<name>A0A3E1NWN8_9BACT</name>
<evidence type="ECO:0000313" key="1">
    <source>
        <dbReference type="EMBL" id="RFM32346.1"/>
    </source>
</evidence>
<gene>
    <name evidence="1" type="ORF">DXN04_21910</name>
</gene>
<organism evidence="1 2">
    <name type="scientific">Chitinophaga silvisoli</name>
    <dbReference type="NCBI Taxonomy" id="2291814"/>
    <lineage>
        <taxon>Bacteria</taxon>
        <taxon>Pseudomonadati</taxon>
        <taxon>Bacteroidota</taxon>
        <taxon>Chitinophagia</taxon>
        <taxon>Chitinophagales</taxon>
        <taxon>Chitinophagaceae</taxon>
        <taxon>Chitinophaga</taxon>
    </lineage>
</organism>
<accession>A0A3E1NWN8</accession>